<keyword evidence="7" id="KW-1185">Reference proteome</keyword>
<dbReference type="CDD" id="cd09996">
    <property type="entry name" value="HDAC_classII_1"/>
    <property type="match status" value="1"/>
</dbReference>
<evidence type="ECO:0000313" key="7">
    <source>
        <dbReference type="Proteomes" id="UP000680670"/>
    </source>
</evidence>
<evidence type="ECO:0000313" key="5">
    <source>
        <dbReference type="EMBL" id="RST59765.1"/>
    </source>
</evidence>
<dbReference type="EMBL" id="QYTW02000008">
    <property type="protein sequence ID" value="RST59765.1"/>
    <property type="molecule type" value="Genomic_DNA"/>
</dbReference>
<dbReference type="GO" id="GO:0005737">
    <property type="term" value="C:cytoplasm"/>
    <property type="evidence" value="ECO:0007669"/>
    <property type="project" value="TreeGrafter"/>
</dbReference>
<dbReference type="InterPro" id="IPR023801">
    <property type="entry name" value="His_deacetylse_dom"/>
</dbReference>
<feature type="domain" description="Histone deacetylase" evidence="3">
    <location>
        <begin position="36"/>
        <end position="316"/>
    </location>
</feature>
<comment type="similarity">
    <text evidence="1">Belongs to the histone deacetylase family.</text>
</comment>
<organism evidence="5 6">
    <name type="scientific">Siminovitchia terrae</name>
    <name type="common">Bacillus terrae</name>
    <dbReference type="NCBI Taxonomy" id="1914933"/>
    <lineage>
        <taxon>Bacteria</taxon>
        <taxon>Bacillati</taxon>
        <taxon>Bacillota</taxon>
        <taxon>Bacilli</taxon>
        <taxon>Bacillales</taxon>
        <taxon>Bacillaceae</taxon>
        <taxon>Siminovitchia</taxon>
    </lineage>
</organism>
<keyword evidence="2" id="KW-0378">Hydrolase</keyword>
<dbReference type="InterPro" id="IPR023696">
    <property type="entry name" value="Ureohydrolase_dom_sf"/>
</dbReference>
<evidence type="ECO:0000256" key="2">
    <source>
        <dbReference type="ARBA" id="ARBA00022801"/>
    </source>
</evidence>
<evidence type="ECO:0000313" key="6">
    <source>
        <dbReference type="Proteomes" id="UP000287296"/>
    </source>
</evidence>
<dbReference type="PANTHER" id="PTHR10625">
    <property type="entry name" value="HISTONE DEACETYLASE HDAC1-RELATED"/>
    <property type="match status" value="1"/>
</dbReference>
<dbReference type="EMBL" id="BORJ01000003">
    <property type="protein sequence ID" value="GIN95746.1"/>
    <property type="molecule type" value="Genomic_DNA"/>
</dbReference>
<gene>
    <name evidence="5" type="ORF">D5F11_010135</name>
    <name evidence="4" type="ORF">J6TS1_16160</name>
</gene>
<evidence type="ECO:0000313" key="4">
    <source>
        <dbReference type="EMBL" id="GIN95746.1"/>
    </source>
</evidence>
<dbReference type="PRINTS" id="PR01270">
    <property type="entry name" value="HDASUPER"/>
</dbReference>
<dbReference type="Gene3D" id="3.40.800.20">
    <property type="entry name" value="Histone deacetylase domain"/>
    <property type="match status" value="1"/>
</dbReference>
<proteinExistence type="inferred from homology"/>
<reference evidence="4 7" key="2">
    <citation type="submission" date="2021-03" db="EMBL/GenBank/DDBJ databases">
        <title>Antimicrobial resistance genes in bacteria isolated from Japanese honey, and their potential for conferring macrolide and lincosamide resistance in the American foulbrood pathogen Paenibacillus larvae.</title>
        <authorList>
            <person name="Okamoto M."/>
            <person name="Kumagai M."/>
            <person name="Kanamori H."/>
            <person name="Takamatsu D."/>
        </authorList>
    </citation>
    <scope>NUCLEOTIDE SEQUENCE [LARGE SCALE GENOMIC DNA]</scope>
    <source>
        <strain evidence="4 7">J6TS1</strain>
    </source>
</reference>
<comment type="caution">
    <text evidence="5">The sequence shown here is derived from an EMBL/GenBank/DDBJ whole genome shotgun (WGS) entry which is preliminary data.</text>
</comment>
<dbReference type="AlphaFoldDB" id="A0A429X8H5"/>
<dbReference type="Proteomes" id="UP000680670">
    <property type="component" value="Unassembled WGS sequence"/>
</dbReference>
<protein>
    <submittedName>
        <fullName evidence="4 5">Histone deacetylase</fullName>
    </submittedName>
</protein>
<dbReference type="PANTHER" id="PTHR10625:SF31">
    <property type="entry name" value="HISTONE DEACETYLASE DOMAIN-CONTAINING PROTEIN"/>
    <property type="match status" value="1"/>
</dbReference>
<dbReference type="Pfam" id="PF00850">
    <property type="entry name" value="Hist_deacetyl"/>
    <property type="match status" value="1"/>
</dbReference>
<dbReference type="PRINTS" id="PR01271">
    <property type="entry name" value="HISDACETLASE"/>
</dbReference>
<dbReference type="InterPro" id="IPR037138">
    <property type="entry name" value="His_deacetylse_dom_sf"/>
</dbReference>
<dbReference type="Proteomes" id="UP000287296">
    <property type="component" value="Unassembled WGS sequence"/>
</dbReference>
<dbReference type="GO" id="GO:0040029">
    <property type="term" value="P:epigenetic regulation of gene expression"/>
    <property type="evidence" value="ECO:0007669"/>
    <property type="project" value="TreeGrafter"/>
</dbReference>
<evidence type="ECO:0000259" key="3">
    <source>
        <dbReference type="Pfam" id="PF00850"/>
    </source>
</evidence>
<accession>A0A429X8H5</accession>
<dbReference type="GO" id="GO:0004407">
    <property type="term" value="F:histone deacetylase activity"/>
    <property type="evidence" value="ECO:0007669"/>
    <property type="project" value="InterPro"/>
</dbReference>
<dbReference type="InterPro" id="IPR003084">
    <property type="entry name" value="HDAC_I/II"/>
</dbReference>
<name>A0A429X8H5_SIMTE</name>
<reference evidence="5 6" key="1">
    <citation type="submission" date="2018-12" db="EMBL/GenBank/DDBJ databases">
        <authorList>
            <person name="Sun L."/>
            <person name="Chen Z."/>
        </authorList>
    </citation>
    <scope>NUCLEOTIDE SEQUENCE [LARGE SCALE GENOMIC DNA]</scope>
    <source>
        <strain evidence="5 6">LMG 29736</strain>
    </source>
</reference>
<evidence type="ECO:0000256" key="1">
    <source>
        <dbReference type="ARBA" id="ARBA00005947"/>
    </source>
</evidence>
<dbReference type="InterPro" id="IPR000286">
    <property type="entry name" value="HDACs"/>
</dbReference>
<dbReference type="SUPFAM" id="SSF52768">
    <property type="entry name" value="Arginase/deacetylase"/>
    <property type="match status" value="1"/>
</dbReference>
<sequence length="370" mass="41593">MRTALIWDERYKEHDIGKQKYISIDEFEMDSGLAFENPYRLSLAHELLEKTGLLNEMVSYRPDFATDEDLLKVHTTEMVEKVKKASKNKINTEVGEAAVSSPGSYEIALLSAGGAKKAIDVVFEEQDVKQSYALIRPPGHHATRTSPMGFCLFNNVAVAVEYAKEKFGLERILVLDWDVHHGNGTQDIFYQDPSVFFISIHQDKNYPLEGGEITETGELSGKGFNMNIPLIPGCGDQEYIEVIDQVVTPAVNTYKPQLIIVSAGQDANIYDPLSRMMVTREGFKKMTAKVKELAAIHCDSRLVVIQEGGYSLPYFPIATLGVVEGLLEESLSWQAEIEKLLPYSDFRPVIHPILDEIRKVFPTIFKELKV</sequence>
<dbReference type="RefSeq" id="WP_120115902.1">
    <property type="nucleotide sequence ID" value="NZ_BORI01000008.1"/>
</dbReference>
<dbReference type="GO" id="GO:0016787">
    <property type="term" value="F:hydrolase activity"/>
    <property type="evidence" value="ECO:0007669"/>
    <property type="project" value="UniProtKB-KW"/>
</dbReference>
<dbReference type="OrthoDB" id="9808367at2"/>